<reference evidence="3" key="1">
    <citation type="submission" date="2017-02" db="EMBL/GenBank/DDBJ databases">
        <authorList>
            <person name="Varghese N."/>
            <person name="Submissions S."/>
        </authorList>
    </citation>
    <scope>NUCLEOTIDE SEQUENCE [LARGE SCALE GENOMIC DNA]</scope>
    <source>
        <strain evidence="3">DSM 22224</strain>
    </source>
</reference>
<dbReference type="Proteomes" id="UP000190367">
    <property type="component" value="Unassembled WGS sequence"/>
</dbReference>
<dbReference type="OrthoDB" id="635259at2"/>
<sequence length="270" mass="30868">MNQDTHQGYQQSRLPVPAEYEAVFSYFYHAVNNTGASVTKTLLPTYQTIMVFVFGGKGVLHSAQETLLEVAQCMVLGPVKQAFDYTLPAGTSILVANFKDDAFYRFFGRATMVGHPDELVKDNCFTALWESLQHIPAPGAQVMHILDFCRPYLQDRHLLSAQLANFEDENLNPVKTIADATGQSERNVQLHQKKQFGYTMKERQRYQRFLKAVQMVQQQVAAGAPIDWFDQIEACGYYDQSQLIHDFQHYLHLSPKQYLKFQEDICLAKV</sequence>
<dbReference type="STRING" id="634771.SAMN04488128_104399"/>
<evidence type="ECO:0000259" key="1">
    <source>
        <dbReference type="PROSITE" id="PS01124"/>
    </source>
</evidence>
<dbReference type="InterPro" id="IPR018060">
    <property type="entry name" value="HTH_AraC"/>
</dbReference>
<dbReference type="AlphaFoldDB" id="A0A1T4TCI1"/>
<dbReference type="SMART" id="SM00342">
    <property type="entry name" value="HTH_ARAC"/>
    <property type="match status" value="1"/>
</dbReference>
<dbReference type="GO" id="GO:0043565">
    <property type="term" value="F:sequence-specific DNA binding"/>
    <property type="evidence" value="ECO:0007669"/>
    <property type="project" value="InterPro"/>
</dbReference>
<protein>
    <submittedName>
        <fullName evidence="2">Helix-turn-helix domain-containing protein</fullName>
    </submittedName>
</protein>
<evidence type="ECO:0000313" key="2">
    <source>
        <dbReference type="EMBL" id="SKA38192.1"/>
    </source>
</evidence>
<feature type="domain" description="HTH araC/xylS-type" evidence="1">
    <location>
        <begin position="156"/>
        <end position="261"/>
    </location>
</feature>
<gene>
    <name evidence="2" type="ORF">SAMN04488128_104399</name>
</gene>
<dbReference type="EMBL" id="FUWZ01000004">
    <property type="protein sequence ID" value="SKA38192.1"/>
    <property type="molecule type" value="Genomic_DNA"/>
</dbReference>
<organism evidence="2 3">
    <name type="scientific">Chitinophaga eiseniae</name>
    <dbReference type="NCBI Taxonomy" id="634771"/>
    <lineage>
        <taxon>Bacteria</taxon>
        <taxon>Pseudomonadati</taxon>
        <taxon>Bacteroidota</taxon>
        <taxon>Chitinophagia</taxon>
        <taxon>Chitinophagales</taxon>
        <taxon>Chitinophagaceae</taxon>
        <taxon>Chitinophaga</taxon>
    </lineage>
</organism>
<keyword evidence="3" id="KW-1185">Reference proteome</keyword>
<proteinExistence type="predicted"/>
<dbReference type="RefSeq" id="WP_078671750.1">
    <property type="nucleotide sequence ID" value="NZ_FUWZ01000004.1"/>
</dbReference>
<dbReference type="PROSITE" id="PS01124">
    <property type="entry name" value="HTH_ARAC_FAMILY_2"/>
    <property type="match status" value="1"/>
</dbReference>
<accession>A0A1T4TCI1</accession>
<name>A0A1T4TCI1_9BACT</name>
<dbReference type="Gene3D" id="1.10.10.60">
    <property type="entry name" value="Homeodomain-like"/>
    <property type="match status" value="1"/>
</dbReference>
<evidence type="ECO:0000313" key="3">
    <source>
        <dbReference type="Proteomes" id="UP000190367"/>
    </source>
</evidence>
<dbReference type="GO" id="GO:0003700">
    <property type="term" value="F:DNA-binding transcription factor activity"/>
    <property type="evidence" value="ECO:0007669"/>
    <property type="project" value="InterPro"/>
</dbReference>